<reference evidence="2 3" key="1">
    <citation type="submission" date="2012-06" db="EMBL/GenBank/DDBJ databases">
        <title>Finished chromosome of genome of Crinalium epipsammum PCC 9333.</title>
        <authorList>
            <consortium name="US DOE Joint Genome Institute"/>
            <person name="Gugger M."/>
            <person name="Coursin T."/>
            <person name="Rippka R."/>
            <person name="Tandeau De Marsac N."/>
            <person name="Huntemann M."/>
            <person name="Wei C.-L."/>
            <person name="Han J."/>
            <person name="Detter J.C."/>
            <person name="Han C."/>
            <person name="Tapia R."/>
            <person name="Davenport K."/>
            <person name="Daligault H."/>
            <person name="Erkkila T."/>
            <person name="Gu W."/>
            <person name="Munk A.C.C."/>
            <person name="Teshima H."/>
            <person name="Xu Y."/>
            <person name="Chain P."/>
            <person name="Chen A."/>
            <person name="Krypides N."/>
            <person name="Mavromatis K."/>
            <person name="Markowitz V."/>
            <person name="Szeto E."/>
            <person name="Ivanova N."/>
            <person name="Mikhailova N."/>
            <person name="Ovchinnikova G."/>
            <person name="Pagani I."/>
            <person name="Pati A."/>
            <person name="Goodwin L."/>
            <person name="Peters L."/>
            <person name="Pitluck S."/>
            <person name="Woyke T."/>
            <person name="Kerfeld C."/>
        </authorList>
    </citation>
    <scope>NUCLEOTIDE SEQUENCE [LARGE SCALE GENOMIC DNA]</scope>
    <source>
        <strain evidence="2 3">PCC 9333</strain>
    </source>
</reference>
<protein>
    <submittedName>
        <fullName evidence="2">Uncharacterized protein</fullName>
    </submittedName>
</protein>
<accession>K9VWU7</accession>
<keyword evidence="3" id="KW-1185">Reference proteome</keyword>
<organism evidence="2 3">
    <name type="scientific">Crinalium epipsammum PCC 9333</name>
    <dbReference type="NCBI Taxonomy" id="1173022"/>
    <lineage>
        <taxon>Bacteria</taxon>
        <taxon>Bacillati</taxon>
        <taxon>Cyanobacteriota</taxon>
        <taxon>Cyanophyceae</taxon>
        <taxon>Gomontiellales</taxon>
        <taxon>Gomontiellaceae</taxon>
        <taxon>Crinalium</taxon>
    </lineage>
</organism>
<dbReference type="KEGG" id="cep:Cri9333_1115"/>
<evidence type="ECO:0000313" key="3">
    <source>
        <dbReference type="Proteomes" id="UP000010472"/>
    </source>
</evidence>
<dbReference type="OrthoDB" id="513821at2"/>
<dbReference type="HOGENOM" id="CLU_425615_0_0_3"/>
<dbReference type="AlphaFoldDB" id="K9VWU7"/>
<dbReference type="RefSeq" id="WP_015202146.1">
    <property type="nucleotide sequence ID" value="NC_019753.1"/>
</dbReference>
<feature type="region of interest" description="Disordered" evidence="1">
    <location>
        <begin position="52"/>
        <end position="87"/>
    </location>
</feature>
<sequence>MDNFLTRLVRRTLGLMPVVQPMIASNFAPKEVVLDNYSSGFEIETNTTKPFWGGEMSIPPDVRSPSDSKGVWSKPVAGDEQREQGKLKFTPTTYDHTHAEKISLSNLPAKTSSLPENESSSLSPFEQLIDGNNKLIVDSSLVEITQQNQDGLTITQSDKQRNYVHNQAELKVISEQKVVEVGTLSSPLSQQVRSSPVVPESLLQHKRRGEEIQSEKSNNSSADKFETAFTSNLNKDISNFSQNPNPKLPDQEPKVFNNFNNNYLQKITPSQTNYENSLEPIEPLVKPEIETGLQVETKSSSLRKNEISSLSPFGQLVDANKELIVDNSIEISHQNRELSSVAQSGTLEKYIHKQAELEVISEQNKQVKTPNILNSQITELPLVSSETMIAVQPSENFKLNQVEHLINQEIINEIIPPVQAIPQIINLNYAQNYTKLKKINANNQDTLIALTDTSTSQQPYFVQLGKEVSPEKQENSKLGNEKIQESKVYASSIVNKFISQKNSILSNSKLRVNQELNEELQTSSDLSISQKERSLNRELAALTRRSLSVLSQPSSKQSSIDPIANKVPDSVQLNSTNRREVANSKHLAWQNVSHIEPTIQITIGRIEVRANNHPTSSTAPSKSSQRTPKLSLQDYLKQRQGEK</sequence>
<gene>
    <name evidence="2" type="ORF">Cri9333_1115</name>
</gene>
<name>K9VWU7_9CYAN</name>
<feature type="region of interest" description="Disordered" evidence="1">
    <location>
        <begin position="547"/>
        <end position="566"/>
    </location>
</feature>
<feature type="region of interest" description="Disordered" evidence="1">
    <location>
        <begin position="611"/>
        <end position="643"/>
    </location>
</feature>
<feature type="compositionally biased region" description="Basic and acidic residues" evidence="1">
    <location>
        <begin position="77"/>
        <end position="86"/>
    </location>
</feature>
<feature type="compositionally biased region" description="Polar residues" evidence="1">
    <location>
        <begin position="612"/>
        <end position="630"/>
    </location>
</feature>
<dbReference type="Proteomes" id="UP000010472">
    <property type="component" value="Chromosome"/>
</dbReference>
<feature type="compositionally biased region" description="Low complexity" evidence="1">
    <location>
        <begin position="547"/>
        <end position="559"/>
    </location>
</feature>
<evidence type="ECO:0000313" key="2">
    <source>
        <dbReference type="EMBL" id="AFZ12024.1"/>
    </source>
</evidence>
<evidence type="ECO:0000256" key="1">
    <source>
        <dbReference type="SAM" id="MobiDB-lite"/>
    </source>
</evidence>
<dbReference type="STRING" id="1173022.Cri9333_1115"/>
<proteinExistence type="predicted"/>
<dbReference type="EMBL" id="CP003620">
    <property type="protein sequence ID" value="AFZ12024.1"/>
    <property type="molecule type" value="Genomic_DNA"/>
</dbReference>